<accession>A0ABQ5D3P8</accession>
<feature type="coiled-coil region" evidence="2">
    <location>
        <begin position="5"/>
        <end position="109"/>
    </location>
</feature>
<evidence type="ECO:0000313" key="3">
    <source>
        <dbReference type="EMBL" id="GJT33945.1"/>
    </source>
</evidence>
<keyword evidence="1" id="KW-0813">Transport</keyword>
<dbReference type="InterPro" id="IPR008417">
    <property type="entry name" value="BAP29/BAP31"/>
</dbReference>
<organism evidence="3 4">
    <name type="scientific">Tanacetum coccineum</name>
    <dbReference type="NCBI Taxonomy" id="301880"/>
    <lineage>
        <taxon>Eukaryota</taxon>
        <taxon>Viridiplantae</taxon>
        <taxon>Streptophyta</taxon>
        <taxon>Embryophyta</taxon>
        <taxon>Tracheophyta</taxon>
        <taxon>Spermatophyta</taxon>
        <taxon>Magnoliopsida</taxon>
        <taxon>eudicotyledons</taxon>
        <taxon>Gunneridae</taxon>
        <taxon>Pentapetalae</taxon>
        <taxon>asterids</taxon>
        <taxon>campanulids</taxon>
        <taxon>Asterales</taxon>
        <taxon>Asteraceae</taxon>
        <taxon>Asteroideae</taxon>
        <taxon>Anthemideae</taxon>
        <taxon>Anthemidinae</taxon>
        <taxon>Tanacetum</taxon>
    </lineage>
</organism>
<evidence type="ECO:0000313" key="4">
    <source>
        <dbReference type="Proteomes" id="UP001151760"/>
    </source>
</evidence>
<dbReference type="PANTHER" id="PTHR12701">
    <property type="entry name" value="BCR-ASSOCIATED PROTEIN, BAP"/>
    <property type="match status" value="1"/>
</dbReference>
<evidence type="ECO:0000256" key="2">
    <source>
        <dbReference type="SAM" id="Coils"/>
    </source>
</evidence>
<keyword evidence="1" id="KW-0256">Endoplasmic reticulum</keyword>
<dbReference type="PANTHER" id="PTHR12701:SF56">
    <property type="entry name" value="ENDOPLASMIC RETICULUM TRANSMEMBRANE PROTEIN"/>
    <property type="match status" value="1"/>
</dbReference>
<comment type="similarity">
    <text evidence="1">Belongs to the BCAP29/BCAP31 family.</text>
</comment>
<keyword evidence="4" id="KW-1185">Reference proteome</keyword>
<comment type="function">
    <text evidence="1">May play a role in anterograde transport of membrane proteins from the endoplasmic reticulum to the Golgi.</text>
</comment>
<keyword evidence="2" id="KW-0175">Coiled coil</keyword>
<dbReference type="Proteomes" id="UP001151760">
    <property type="component" value="Unassembled WGS sequence"/>
</dbReference>
<evidence type="ECO:0000256" key="1">
    <source>
        <dbReference type="RuleBase" id="RU367026"/>
    </source>
</evidence>
<name>A0ABQ5D3P8_9ASTR</name>
<keyword evidence="1" id="KW-0931">ER-Golgi transport</keyword>
<comment type="subcellular location">
    <subcellularLocation>
        <location evidence="1">Endoplasmic reticulum membrane</location>
        <topology evidence="1">Multi-pass membrane protein</topology>
    </subcellularLocation>
</comment>
<reference evidence="3" key="1">
    <citation type="journal article" date="2022" name="Int. J. Mol. Sci.">
        <title>Draft Genome of Tanacetum Coccineum: Genomic Comparison of Closely Related Tanacetum-Family Plants.</title>
        <authorList>
            <person name="Yamashiro T."/>
            <person name="Shiraishi A."/>
            <person name="Nakayama K."/>
            <person name="Satake H."/>
        </authorList>
    </citation>
    <scope>NUCLEOTIDE SEQUENCE</scope>
</reference>
<gene>
    <name evidence="3" type="ORF">Tco_0924364</name>
</gene>
<comment type="caution">
    <text evidence="3">The sequence shown here is derived from an EMBL/GenBank/DDBJ whole genome shotgun (WGS) entry which is preliminary data.</text>
</comment>
<sequence>MIDRLHHYIRELRILRKTMEAAKKQNRTAEETKNKGADEVKILNEEMSKLKAQIQNLESEHSTKEKEIKSAEANSVALKNQSEGFLLEYDRLLAENQQLRDQLRSIDESVSHSDGKKNMLCQLKALGSVFTTEEFDGSTLELQGASKQFEKARDVFSFFTRESYPKKCRSMEKQVVWVPPFTPPSHEEKRKFDMELDEAFSKMLVLDLKMLHTLERVLEEYRAALSEKPKPYTPTPVIDLYP</sequence>
<keyword evidence="1" id="KW-0653">Protein transport</keyword>
<dbReference type="EMBL" id="BQNB010014921">
    <property type="protein sequence ID" value="GJT33945.1"/>
    <property type="molecule type" value="Genomic_DNA"/>
</dbReference>
<dbReference type="Gene3D" id="1.20.5.110">
    <property type="match status" value="1"/>
</dbReference>
<protein>
    <recommendedName>
        <fullName evidence="1">Endoplasmic reticulum transmembrane protein</fullName>
    </recommendedName>
</protein>
<reference evidence="3" key="2">
    <citation type="submission" date="2022-01" db="EMBL/GenBank/DDBJ databases">
        <authorList>
            <person name="Yamashiro T."/>
            <person name="Shiraishi A."/>
            <person name="Satake H."/>
            <person name="Nakayama K."/>
        </authorList>
    </citation>
    <scope>NUCLEOTIDE SEQUENCE</scope>
</reference>
<proteinExistence type="inferred from homology"/>